<keyword evidence="1" id="KW-0547">Nucleotide-binding</keyword>
<accession>A0A4Q9V064</accession>
<evidence type="ECO:0000259" key="3">
    <source>
        <dbReference type="SMART" id="SM00382"/>
    </source>
</evidence>
<dbReference type="PANTHER" id="PTHR43158:SF2">
    <property type="entry name" value="SKFA PEPTIDE EXPORT ATP-BINDING PROTEIN SKFE"/>
    <property type="match status" value="1"/>
</dbReference>
<keyword evidence="2 4" id="KW-0067">ATP-binding</keyword>
<dbReference type="InterPro" id="IPR003439">
    <property type="entry name" value="ABC_transporter-like_ATP-bd"/>
</dbReference>
<feature type="domain" description="AAA+ ATPase" evidence="3">
    <location>
        <begin position="38"/>
        <end position="234"/>
    </location>
</feature>
<dbReference type="GO" id="GO:0005524">
    <property type="term" value="F:ATP binding"/>
    <property type="evidence" value="ECO:0007669"/>
    <property type="project" value="UniProtKB-KW"/>
</dbReference>
<organism evidence="4 5">
    <name type="scientific">Arcanobacterium bovis</name>
    <dbReference type="NCBI Taxonomy" id="2529275"/>
    <lineage>
        <taxon>Bacteria</taxon>
        <taxon>Bacillati</taxon>
        <taxon>Actinomycetota</taxon>
        <taxon>Actinomycetes</taxon>
        <taxon>Actinomycetales</taxon>
        <taxon>Actinomycetaceae</taxon>
        <taxon>Arcanobacterium</taxon>
    </lineage>
</organism>
<name>A0A4Q9V064_9ACTO</name>
<reference evidence="4 5" key="1">
    <citation type="submission" date="2019-02" db="EMBL/GenBank/DDBJ databases">
        <title>Arcanobacterium bovis sp. nov., isolated from the milk of a cow with mastitis.</title>
        <authorList>
            <person name="Sammra O."/>
            <person name="Foster G."/>
            <person name="Hassan A."/>
            <person name="Alssahen M."/>
            <person name="Laemmler C."/>
            <person name="Borowiak M."/>
            <person name="Malorny B."/>
            <person name="Abdulmawjood A."/>
        </authorList>
    </citation>
    <scope>NUCLEOTIDE SEQUENCE [LARGE SCALE GENOMIC DNA]</scope>
    <source>
        <strain evidence="4 5">C605018/01/1</strain>
    </source>
</reference>
<protein>
    <submittedName>
        <fullName evidence="4">ATP-binding cassette domain-containing protein</fullName>
    </submittedName>
</protein>
<dbReference type="EMBL" id="SJDT01000003">
    <property type="protein sequence ID" value="TBW22037.1"/>
    <property type="molecule type" value="Genomic_DNA"/>
</dbReference>
<evidence type="ECO:0000313" key="4">
    <source>
        <dbReference type="EMBL" id="TBW22037.1"/>
    </source>
</evidence>
<dbReference type="SMART" id="SM00382">
    <property type="entry name" value="AAA"/>
    <property type="match status" value="1"/>
</dbReference>
<keyword evidence="5" id="KW-1185">Reference proteome</keyword>
<evidence type="ECO:0000313" key="5">
    <source>
        <dbReference type="Proteomes" id="UP000293036"/>
    </source>
</evidence>
<dbReference type="PANTHER" id="PTHR43158">
    <property type="entry name" value="SKFA PEPTIDE EXPORT ATP-BINDING PROTEIN SKFE"/>
    <property type="match status" value="1"/>
</dbReference>
<comment type="caution">
    <text evidence="4">The sequence shown here is derived from an EMBL/GenBank/DDBJ whole genome shotgun (WGS) entry which is preliminary data.</text>
</comment>
<dbReference type="OrthoDB" id="4927383at2"/>
<dbReference type="InterPro" id="IPR027417">
    <property type="entry name" value="P-loop_NTPase"/>
</dbReference>
<dbReference type="AlphaFoldDB" id="A0A4Q9V064"/>
<gene>
    <name evidence="4" type="ORF">EZJ44_04150</name>
</gene>
<dbReference type="Gene3D" id="3.40.50.300">
    <property type="entry name" value="P-loop containing nucleotide triphosphate hydrolases"/>
    <property type="match status" value="1"/>
</dbReference>
<evidence type="ECO:0000256" key="1">
    <source>
        <dbReference type="ARBA" id="ARBA00022741"/>
    </source>
</evidence>
<evidence type="ECO:0000256" key="2">
    <source>
        <dbReference type="ARBA" id="ARBA00022840"/>
    </source>
</evidence>
<dbReference type="SUPFAM" id="SSF52540">
    <property type="entry name" value="P-loop containing nucleoside triphosphate hydrolases"/>
    <property type="match status" value="1"/>
</dbReference>
<dbReference type="InterPro" id="IPR003593">
    <property type="entry name" value="AAA+_ATPase"/>
</dbReference>
<dbReference type="Proteomes" id="UP000293036">
    <property type="component" value="Unassembled WGS sequence"/>
</dbReference>
<proteinExistence type="predicted"/>
<dbReference type="GO" id="GO:0016887">
    <property type="term" value="F:ATP hydrolysis activity"/>
    <property type="evidence" value="ECO:0007669"/>
    <property type="project" value="InterPro"/>
</dbReference>
<dbReference type="Pfam" id="PF00005">
    <property type="entry name" value="ABC_tran"/>
    <property type="match status" value="1"/>
</dbReference>
<sequence>MERIVTESEIFPLIEGRSVLLNGPRGAIIEPLDFSIEPGTLTIFLGHAGSGRTSLLLALTGRLKLSKQSQLYVLGYELPDDMRAVRNESEIIGVNDLDRLDEQVTVGATVRERLSLYARAWTHIPRVTDAKVNEILAPIFGTRPIPQARDLVYELSELDNLLFRIALAMISQPKLLAVDNIDSLHEDQDRAVLLEILNKVASTGVTVVASATGEEALRVVVEMPHNIVILNNSSEER</sequence>